<reference evidence="1 2" key="1">
    <citation type="submission" date="2015-06" db="EMBL/GenBank/DDBJ databases">
        <title>Draft Whole-Genome Sequence of the Entomopathogenic Bacterium Xenorhabdus khoisanae.</title>
        <authorList>
            <person name="Naidoo S."/>
            <person name="Featherston J."/>
            <person name="Gray V.M."/>
        </authorList>
    </citation>
    <scope>NUCLEOTIDE SEQUENCE [LARGE SCALE GENOMIC DNA]</scope>
    <source>
        <strain evidence="1 2">MCB</strain>
    </source>
</reference>
<dbReference type="PATRIC" id="fig|880157.4.peg.717"/>
<dbReference type="RefSeq" id="WP_047961987.1">
    <property type="nucleotide sequence ID" value="NZ_CAWMBG010000019.1"/>
</dbReference>
<dbReference type="Proteomes" id="UP000036277">
    <property type="component" value="Unassembled WGS sequence"/>
</dbReference>
<dbReference type="EMBL" id="LFCV01000019">
    <property type="protein sequence ID" value="KMJ46480.1"/>
    <property type="molecule type" value="Genomic_DNA"/>
</dbReference>
<dbReference type="STRING" id="880157.AB204_03455"/>
<gene>
    <name evidence="1" type="ORF">AB204_03455</name>
</gene>
<sequence length="548" mass="62897">MSSLTLRKALSVLAKSSSFSVATLTNRRRDVLDELKQQLFVEQKIESDLKKCLNSLSNREIIFLCGSSGDGKSEILTRCYGHYKNKYDFHLDATHSFAPHQSAIETLDKLFDTHKEGNRPLVLGINTGMLANFSMEGSERHHEIKAAIDYFFNDNSNAQTPYHIDGCYFFDFEHYPKFQFNEGKNYSSFAKELITQLTEPNEENLFYVIANNDEQAGRDLRIVANFKLLSMPSVQDVIITQLFKTRLMKDQFVTVRALLDLLHHLLLGPGYLFDNLFVGEENELVQRMADFDPASLHTYELDQFILRYELGLPDSDLDEFLKALAQEHIYFDRHEVKQGDAASLIRLFCLLQADDFGNNYYQKFVLFFQENLLEKYSDIWHLHANYTGEHAQKMELRRFYSSVLIAGIQRYANRKAPELTTSKDELFLGVFGSIKVTAPVVLKGDYDAILNKNITKPAYFDAHLKIDDHALKPISINLNLFELLSKLNNGYRPNKYDKNAIVLLDEIVDQITEQAKLSSSLKFYDGRKTYIAKKDDDMITISGMSGVA</sequence>
<dbReference type="InterPro" id="IPR017647">
    <property type="entry name" value="Dnd_assoc_3"/>
</dbReference>
<proteinExistence type="predicted"/>
<protein>
    <submittedName>
        <fullName evidence="1">DNA phosphorothioation-dependent restriction protein DptF</fullName>
    </submittedName>
</protein>
<comment type="caution">
    <text evidence="1">The sequence shown here is derived from an EMBL/GenBank/DDBJ whole genome shotgun (WGS) entry which is preliminary data.</text>
</comment>
<dbReference type="NCBIfam" id="TIGR03238">
    <property type="entry name" value="dnd_assoc_3"/>
    <property type="match status" value="1"/>
</dbReference>
<keyword evidence="2" id="KW-1185">Reference proteome</keyword>
<evidence type="ECO:0000313" key="1">
    <source>
        <dbReference type="EMBL" id="KMJ46480.1"/>
    </source>
</evidence>
<name>A0A0J5ITI6_9GAMM</name>
<evidence type="ECO:0000313" key="2">
    <source>
        <dbReference type="Proteomes" id="UP000036277"/>
    </source>
</evidence>
<dbReference type="AlphaFoldDB" id="A0A0J5ITI6"/>
<dbReference type="OrthoDB" id="257964at2"/>
<organism evidence="1 2">
    <name type="scientific">Xenorhabdus khoisanae</name>
    <dbReference type="NCBI Taxonomy" id="880157"/>
    <lineage>
        <taxon>Bacteria</taxon>
        <taxon>Pseudomonadati</taxon>
        <taxon>Pseudomonadota</taxon>
        <taxon>Gammaproteobacteria</taxon>
        <taxon>Enterobacterales</taxon>
        <taxon>Morganellaceae</taxon>
        <taxon>Xenorhabdus</taxon>
    </lineage>
</organism>
<accession>A0A0J5ITI6</accession>